<gene>
    <name evidence="7" type="ORF">CUREI_08685</name>
</gene>
<name>A0A077HM49_9CORY</name>
<dbReference type="CDD" id="cd00609">
    <property type="entry name" value="AAT_like"/>
    <property type="match status" value="1"/>
</dbReference>
<dbReference type="PANTHER" id="PTHR43525">
    <property type="entry name" value="PROTEIN MALY"/>
    <property type="match status" value="1"/>
</dbReference>
<dbReference type="GO" id="GO:0008483">
    <property type="term" value="F:transaminase activity"/>
    <property type="evidence" value="ECO:0007669"/>
    <property type="project" value="UniProtKB-KW"/>
</dbReference>
<dbReference type="Pfam" id="PF00155">
    <property type="entry name" value="Aminotran_1_2"/>
    <property type="match status" value="1"/>
</dbReference>
<dbReference type="OrthoDB" id="3224382at2"/>
<dbReference type="EC" id="4.4.1.13" evidence="2"/>
<organism evidence="7 8">
    <name type="scientific">Corynebacterium ureicelerivorans</name>
    <dbReference type="NCBI Taxonomy" id="401472"/>
    <lineage>
        <taxon>Bacteria</taxon>
        <taxon>Bacillati</taxon>
        <taxon>Actinomycetota</taxon>
        <taxon>Actinomycetes</taxon>
        <taxon>Mycobacteriales</taxon>
        <taxon>Corynebacteriaceae</taxon>
        <taxon>Corynebacterium</taxon>
    </lineage>
</organism>
<keyword evidence="3" id="KW-0663">Pyridoxal phosphate</keyword>
<keyword evidence="7" id="KW-0032">Aminotransferase</keyword>
<dbReference type="InterPro" id="IPR051798">
    <property type="entry name" value="Class-II_PLP-Dep_Aminotrans"/>
</dbReference>
<evidence type="ECO:0000259" key="6">
    <source>
        <dbReference type="Pfam" id="PF00155"/>
    </source>
</evidence>
<evidence type="ECO:0000256" key="3">
    <source>
        <dbReference type="ARBA" id="ARBA00022898"/>
    </source>
</evidence>
<dbReference type="InterPro" id="IPR015421">
    <property type="entry name" value="PyrdxlP-dep_Trfase_major"/>
</dbReference>
<dbReference type="InterPro" id="IPR015424">
    <property type="entry name" value="PyrdxlP-dep_Trfase"/>
</dbReference>
<evidence type="ECO:0000256" key="1">
    <source>
        <dbReference type="ARBA" id="ARBA00001933"/>
    </source>
</evidence>
<dbReference type="EMBL" id="CP009215">
    <property type="protein sequence ID" value="AIL97355.1"/>
    <property type="molecule type" value="Genomic_DNA"/>
</dbReference>
<dbReference type="HOGENOM" id="CLU_017584_15_2_11"/>
<dbReference type="SUPFAM" id="SSF53383">
    <property type="entry name" value="PLP-dependent transferases"/>
    <property type="match status" value="1"/>
</dbReference>
<dbReference type="GO" id="GO:0047804">
    <property type="term" value="F:cysteine-S-conjugate beta-lyase activity"/>
    <property type="evidence" value="ECO:0007669"/>
    <property type="project" value="UniProtKB-EC"/>
</dbReference>
<dbReference type="KEGG" id="cuv:CUREI_08685"/>
<dbReference type="Gene3D" id="3.90.1150.10">
    <property type="entry name" value="Aspartate Aminotransferase, domain 1"/>
    <property type="match status" value="1"/>
</dbReference>
<dbReference type="Proteomes" id="UP000028939">
    <property type="component" value="Chromosome"/>
</dbReference>
<dbReference type="InterPro" id="IPR015422">
    <property type="entry name" value="PyrdxlP-dep_Trfase_small"/>
</dbReference>
<comment type="similarity">
    <text evidence="5">Belongs to the class-II pyridoxal-phosphate-dependent aminotransferase family. MalY/PatB cystathionine beta-lyase subfamily.</text>
</comment>
<proteinExistence type="inferred from homology"/>
<evidence type="ECO:0000256" key="2">
    <source>
        <dbReference type="ARBA" id="ARBA00012224"/>
    </source>
</evidence>
<dbReference type="RefSeq" id="WP_038612714.1">
    <property type="nucleotide sequence ID" value="NZ_CP009215.1"/>
</dbReference>
<keyword evidence="7" id="KW-0808">Transferase</keyword>
<dbReference type="GO" id="GO:0030170">
    <property type="term" value="F:pyridoxal phosphate binding"/>
    <property type="evidence" value="ECO:0007669"/>
    <property type="project" value="InterPro"/>
</dbReference>
<feature type="domain" description="Aminotransferase class I/classII large" evidence="6">
    <location>
        <begin position="23"/>
        <end position="366"/>
    </location>
</feature>
<dbReference type="InterPro" id="IPR004839">
    <property type="entry name" value="Aminotransferase_I/II_large"/>
</dbReference>
<dbReference type="PANTHER" id="PTHR43525:SF2">
    <property type="entry name" value="CYSTATHIONINE BETA-LYASE-RELATED"/>
    <property type="match status" value="1"/>
</dbReference>
<dbReference type="Gene3D" id="3.40.640.10">
    <property type="entry name" value="Type I PLP-dependent aspartate aminotransferase-like (Major domain)"/>
    <property type="match status" value="1"/>
</dbReference>
<reference evidence="7 8" key="1">
    <citation type="submission" date="2014-08" db="EMBL/GenBank/DDBJ databases">
        <title>Complete genome sequence of Corynebacterium ureicelerivorans DSM 45051, a lipophilic and urea-splitting isolate from a blood culture of a septicaemia patient.</title>
        <authorList>
            <person name="Tippelt A."/>
            <person name="Albersmeier A."/>
            <person name="Brinkrolf K."/>
            <person name="Ruckert C."/>
            <person name="Tauch A."/>
        </authorList>
    </citation>
    <scope>NUCLEOTIDE SEQUENCE [LARGE SCALE GENOMIC DNA]</scope>
    <source>
        <strain evidence="7 8">IMMIB RIV-2301</strain>
    </source>
</reference>
<accession>A0A077HM49</accession>
<dbReference type="AlphaFoldDB" id="A0A077HM49"/>
<evidence type="ECO:0000256" key="4">
    <source>
        <dbReference type="ARBA" id="ARBA00023239"/>
    </source>
</evidence>
<keyword evidence="8" id="KW-1185">Reference proteome</keyword>
<comment type="cofactor">
    <cofactor evidence="1">
        <name>pyridoxal 5'-phosphate</name>
        <dbReference type="ChEBI" id="CHEBI:597326"/>
    </cofactor>
</comment>
<sequence length="373" mass="40552">MQFPDLPTLQARGTRKWTQFDTDVLPLFIAESDFPTAPAVKQAIVDAAEREMFGYTPAPHAHRLGESVSDFYAERYGWRPDPAKVFPVADVVRGVMLAIQYLTEGDVVVPVPAYFPFLDVAQVAGRTRIDVSSAGGLDLDEVEAAFQNGAGSIIVTNPFNPGGYVFTKAQLDELCALARRYNARVIADEIHAPLVYEGSHVCAAANNPDVCITVTATSKAWNVAGLKCAQLILSNDEDVQAWNAVSPVAKDGVGTLGIVAAEACYDHGREFLDEEVAQLKANRDWLVEHLPKAVPGIEIEVPQATYLMFLNFKGTKLDTEKPAAWLRGHAKVAMNEGVDFGPGGEHRARMNFATSPEILEEAVRRIGDAVESL</sequence>
<evidence type="ECO:0000313" key="8">
    <source>
        <dbReference type="Proteomes" id="UP000028939"/>
    </source>
</evidence>
<evidence type="ECO:0000256" key="5">
    <source>
        <dbReference type="ARBA" id="ARBA00037974"/>
    </source>
</evidence>
<protein>
    <recommendedName>
        <fullName evidence="2">cysteine-S-conjugate beta-lyase</fullName>
        <ecNumber evidence="2">4.4.1.13</ecNumber>
    </recommendedName>
</protein>
<evidence type="ECO:0000313" key="7">
    <source>
        <dbReference type="EMBL" id="AIL97355.1"/>
    </source>
</evidence>
<dbReference type="STRING" id="401472.CUREI_08685"/>
<keyword evidence="4" id="KW-0456">Lyase</keyword>